<sequence length="61" mass="6464">MRTEPHSGKGFARRVFLRSALLLGVGSGLFGLGRNAPGSSGDFVVINGWVLPAKYFRQGSA</sequence>
<protein>
    <submittedName>
        <fullName evidence="1">Uncharacterized protein</fullName>
    </submittedName>
</protein>
<comment type="caution">
    <text evidence="1">The sequence shown here is derived from an EMBL/GenBank/DDBJ whole genome shotgun (WGS) entry which is preliminary data.</text>
</comment>
<proteinExistence type="predicted"/>
<evidence type="ECO:0000313" key="1">
    <source>
        <dbReference type="EMBL" id="MBB6342621.1"/>
    </source>
</evidence>
<dbReference type="AlphaFoldDB" id="A0A7X0EVJ0"/>
<name>A0A7X0EVJ0_9PSED</name>
<gene>
    <name evidence="1" type="ORF">HNP49_002803</name>
</gene>
<dbReference type="EMBL" id="JACHLL010000005">
    <property type="protein sequence ID" value="MBB6342621.1"/>
    <property type="molecule type" value="Genomic_DNA"/>
</dbReference>
<organism evidence="1 2">
    <name type="scientific">Pseudomonas fluvialis</name>
    <dbReference type="NCBI Taxonomy" id="1793966"/>
    <lineage>
        <taxon>Bacteria</taxon>
        <taxon>Pseudomonadati</taxon>
        <taxon>Pseudomonadota</taxon>
        <taxon>Gammaproteobacteria</taxon>
        <taxon>Pseudomonadales</taxon>
        <taxon>Pseudomonadaceae</taxon>
        <taxon>Pseudomonas</taxon>
    </lineage>
</organism>
<keyword evidence="2" id="KW-1185">Reference proteome</keyword>
<reference evidence="1 2" key="1">
    <citation type="submission" date="2020-08" db="EMBL/GenBank/DDBJ databases">
        <title>Functional genomics of gut bacteria from endangered species of beetles.</title>
        <authorList>
            <person name="Carlos-Shanley C."/>
        </authorList>
    </citation>
    <scope>NUCLEOTIDE SEQUENCE [LARGE SCALE GENOMIC DNA]</scope>
    <source>
        <strain evidence="1 2">S00202</strain>
    </source>
</reference>
<evidence type="ECO:0000313" key="2">
    <source>
        <dbReference type="Proteomes" id="UP000557193"/>
    </source>
</evidence>
<accession>A0A7X0EVJ0</accession>
<dbReference type="Proteomes" id="UP000557193">
    <property type="component" value="Unassembled WGS sequence"/>
</dbReference>